<dbReference type="Gene3D" id="3.30.420.10">
    <property type="entry name" value="Ribonuclease H-like superfamily/Ribonuclease H"/>
    <property type="match status" value="1"/>
</dbReference>
<dbReference type="CDD" id="cd00303">
    <property type="entry name" value="retropepsin_like"/>
    <property type="match status" value="1"/>
</dbReference>
<dbReference type="Pfam" id="PF13975">
    <property type="entry name" value="gag-asp_proteas"/>
    <property type="match status" value="1"/>
</dbReference>
<keyword evidence="5" id="KW-0255">Endonuclease</keyword>
<dbReference type="PROSITE" id="PS00141">
    <property type="entry name" value="ASP_PROTEASE"/>
    <property type="match status" value="1"/>
</dbReference>
<keyword evidence="7" id="KW-0695">RNA-directed DNA polymerase</keyword>
<dbReference type="InterPro" id="IPR012337">
    <property type="entry name" value="RNaseH-like_sf"/>
</dbReference>
<gene>
    <name evidence="12" type="ORF">FME351_LOCUS9529</name>
</gene>
<keyword evidence="9" id="KW-0472">Membrane</keyword>
<evidence type="ECO:0000256" key="5">
    <source>
        <dbReference type="ARBA" id="ARBA00022759"/>
    </source>
</evidence>
<evidence type="ECO:0000313" key="12">
    <source>
        <dbReference type="EMBL" id="CAF3406116.1"/>
    </source>
</evidence>
<evidence type="ECO:0000259" key="11">
    <source>
        <dbReference type="PROSITE" id="PS50994"/>
    </source>
</evidence>
<dbReference type="FunFam" id="3.10.20.370:FF:000001">
    <property type="entry name" value="Retrovirus-related Pol polyprotein from transposon 17.6-like protein"/>
    <property type="match status" value="1"/>
</dbReference>
<dbReference type="CDD" id="cd01647">
    <property type="entry name" value="RT_LTR"/>
    <property type="match status" value="1"/>
</dbReference>
<dbReference type="Gene3D" id="1.10.340.70">
    <property type="match status" value="1"/>
</dbReference>
<keyword evidence="2" id="KW-0808">Transferase</keyword>
<evidence type="ECO:0000256" key="4">
    <source>
        <dbReference type="ARBA" id="ARBA00022722"/>
    </source>
</evidence>
<feature type="transmembrane region" description="Helical" evidence="9">
    <location>
        <begin position="2016"/>
        <end position="2035"/>
    </location>
</feature>
<dbReference type="PROSITE" id="PS50994">
    <property type="entry name" value="INTEGRASE"/>
    <property type="match status" value="1"/>
</dbReference>
<dbReference type="GO" id="GO:0015074">
    <property type="term" value="P:DNA integration"/>
    <property type="evidence" value="ECO:0007669"/>
    <property type="project" value="InterPro"/>
</dbReference>
<dbReference type="SUPFAM" id="SSF53098">
    <property type="entry name" value="Ribonuclease H-like"/>
    <property type="match status" value="1"/>
</dbReference>
<dbReference type="CDD" id="cd09274">
    <property type="entry name" value="RNase_HI_RT_Ty3"/>
    <property type="match status" value="1"/>
</dbReference>
<protein>
    <recommendedName>
        <fullName evidence="1">RNA-directed DNA polymerase</fullName>
        <ecNumber evidence="1">2.7.7.49</ecNumber>
    </recommendedName>
</protein>
<evidence type="ECO:0000259" key="10">
    <source>
        <dbReference type="PROSITE" id="PS50878"/>
    </source>
</evidence>
<dbReference type="GO" id="GO:0004519">
    <property type="term" value="F:endonuclease activity"/>
    <property type="evidence" value="ECO:0007669"/>
    <property type="project" value="UniProtKB-KW"/>
</dbReference>
<name>A0A818AHX1_9BILA</name>
<dbReference type="SUPFAM" id="SSF56672">
    <property type="entry name" value="DNA/RNA polymerases"/>
    <property type="match status" value="1"/>
</dbReference>
<accession>A0A818AHX1</accession>
<dbReference type="Pfam" id="PF00665">
    <property type="entry name" value="rve"/>
    <property type="match status" value="1"/>
</dbReference>
<evidence type="ECO:0000256" key="9">
    <source>
        <dbReference type="SAM" id="Phobius"/>
    </source>
</evidence>
<dbReference type="Gene3D" id="2.40.70.10">
    <property type="entry name" value="Acid Proteases"/>
    <property type="match status" value="1"/>
</dbReference>
<feature type="compositionally biased region" description="Polar residues" evidence="8">
    <location>
        <begin position="1962"/>
        <end position="1974"/>
    </location>
</feature>
<dbReference type="SUPFAM" id="SSF50630">
    <property type="entry name" value="Acid proteases"/>
    <property type="match status" value="1"/>
</dbReference>
<feature type="domain" description="Integrase catalytic" evidence="11">
    <location>
        <begin position="1321"/>
        <end position="1485"/>
    </location>
</feature>
<evidence type="ECO:0000256" key="1">
    <source>
        <dbReference type="ARBA" id="ARBA00012493"/>
    </source>
</evidence>
<dbReference type="EC" id="2.7.7.49" evidence="1"/>
<dbReference type="FunFam" id="3.30.420.10:FF:000032">
    <property type="entry name" value="Retrovirus-related Pol polyprotein from transposon 297-like Protein"/>
    <property type="match status" value="1"/>
</dbReference>
<dbReference type="Proteomes" id="UP000663869">
    <property type="component" value="Unassembled WGS sequence"/>
</dbReference>
<dbReference type="GO" id="GO:0003964">
    <property type="term" value="F:RNA-directed DNA polymerase activity"/>
    <property type="evidence" value="ECO:0007669"/>
    <property type="project" value="UniProtKB-KW"/>
</dbReference>
<organism evidence="12 13">
    <name type="scientific">Rotaria socialis</name>
    <dbReference type="NCBI Taxonomy" id="392032"/>
    <lineage>
        <taxon>Eukaryota</taxon>
        <taxon>Metazoa</taxon>
        <taxon>Spiralia</taxon>
        <taxon>Gnathifera</taxon>
        <taxon>Rotifera</taxon>
        <taxon>Eurotatoria</taxon>
        <taxon>Bdelloidea</taxon>
        <taxon>Philodinida</taxon>
        <taxon>Philodinidae</taxon>
        <taxon>Rotaria</taxon>
    </lineage>
</organism>
<dbReference type="PROSITE" id="PS50878">
    <property type="entry name" value="RT_POL"/>
    <property type="match status" value="1"/>
</dbReference>
<dbReference type="InterPro" id="IPR043128">
    <property type="entry name" value="Rev_trsase/Diguanyl_cyclase"/>
</dbReference>
<dbReference type="Pfam" id="PF17921">
    <property type="entry name" value="Integrase_H2C2"/>
    <property type="match status" value="1"/>
</dbReference>
<proteinExistence type="predicted"/>
<feature type="region of interest" description="Disordered" evidence="8">
    <location>
        <begin position="1962"/>
        <end position="1984"/>
    </location>
</feature>
<dbReference type="FunFam" id="1.10.340.70:FF:000001">
    <property type="entry name" value="Retrovirus-related Pol polyprotein from transposon gypsy-like Protein"/>
    <property type="match status" value="1"/>
</dbReference>
<dbReference type="Pfam" id="PF17917">
    <property type="entry name" value="RT_RNaseH"/>
    <property type="match status" value="1"/>
</dbReference>
<feature type="region of interest" description="Disordered" evidence="8">
    <location>
        <begin position="218"/>
        <end position="269"/>
    </location>
</feature>
<dbReference type="GO" id="GO:0004190">
    <property type="term" value="F:aspartic-type endopeptidase activity"/>
    <property type="evidence" value="ECO:0007669"/>
    <property type="project" value="InterPro"/>
</dbReference>
<dbReference type="Pfam" id="PF00078">
    <property type="entry name" value="RVT_1"/>
    <property type="match status" value="1"/>
</dbReference>
<reference evidence="12" key="1">
    <citation type="submission" date="2021-02" db="EMBL/GenBank/DDBJ databases">
        <authorList>
            <person name="Nowell W R."/>
        </authorList>
    </citation>
    <scope>NUCLEOTIDE SEQUENCE</scope>
</reference>
<feature type="domain" description="Reverse transcriptase" evidence="10">
    <location>
        <begin position="710"/>
        <end position="889"/>
    </location>
</feature>
<dbReference type="InterPro" id="IPR036397">
    <property type="entry name" value="RNaseH_sf"/>
</dbReference>
<evidence type="ECO:0000256" key="7">
    <source>
        <dbReference type="ARBA" id="ARBA00022918"/>
    </source>
</evidence>
<keyword evidence="3" id="KW-0548">Nucleotidyltransferase</keyword>
<feature type="compositionally biased region" description="Polar residues" evidence="8">
    <location>
        <begin position="235"/>
        <end position="250"/>
    </location>
</feature>
<sequence>MPNNMHDSAMMICYRECLSNLSKFNGGEEYKIFQFISNIERIGKMIDANENILHCMCTAKLDGEARRWYDDNMSLTQWEQLKFALLERFTRCDSSSKLFEQLKERKQKTDETITSYYDAIIKLCHEYDPSMSQKMIISWLENGINDSLKIPIKHEQELQEENVPERETTAPYVPYFSNTASTTLKTPENIHPSESQHLHQTQTTNTREVNNLYQQQKHFNVQPRSPPRIRHIPSQHRSFNLQSQSSTSRRNIQHIPPEQATSNNSSTMNMRQYGPCSICHRNNHRTIDCYYKKPFGSGTRDGGHSSKLKQHPSTNYNITSKFSSPIFINVQVNGKRQHAIIDTGSAVSIINQQLLKNIHHKKFMYKHKSHKSANSTSINIIGEIQLEIKIQGHTTLILADVATNIITDLLLGNDWIAENNVIIDSPQRHIFLTDKYYQIIATTPFIKPPDIHLTILLIDEITLPPYSEKLINVKTASPIKNTIDVLFEPAHNLYSKQILLANAILKMENNTSQIMIINVNDRQRTLSKNTKLGHISYQTELNNYCILPVLSEDENYQPTYSKSFNYKRNNTRKSGSCDPLFREKRKVRFTDFTCGKEHDEAQQHRCYVCQEQFLSRNDLQQHLRQKCYPSEMREQIEKLTQHIEDIKQRKELQNILWKHGKLFDIRQPSTIKATVHHAIETGVHPPTYTSPYRVSYKDEQMQRDEIDKLLKQGIIEESISPWSSPIVLVRKKDGSVRFCIDFRKLNNITTKDAFPMPRIDDIFDHLSQAEYYTTIDFKSGYFQVGLDPEDRPKTAFSTRDQHYQFTVLPQGVTNGPPAFQRIVSQILGPTRWQYSLAYLDDVIIYSTTFNQHLHHLDDILNRLNDANFRLNINKCQIAQTAIDYLGHHIEHSNIRPNADNIRALVETRQPTTAKEAFRFVKAAEYYRKFIPAFSTIAQPLHQYAPRTKEQRSKKSQATPITLSDDALDAFNKLKKILTNDLILRIPDQNLPFKIQTDASKIGIGAVLMQTHSHGDLPVAYLSKKFTPTQMNWPATEQECYAIIYAIEKWHKYLDGRSFIIETDHKPLLPFNLKQQLNSKCERWRLKLQQYQFTVRYIKGKHNTVADYLSRSPVDNGMNDEDDYTPTTSRSTQTDNFTITHVVASVTTRAQTRQQKRNDDRQVDRSCDEAQQKRNDDKQVDHSCVVEPPQSHIMDVSNDHNMIVPFTWEQLKQLQHQDKQTKHMISHIKDFNDYFLEDNMLLKKSSPPVPFVPKGRIRSDIIKIYHDTPANGAHFGRNKTTHKIRQRYFWPNMIDDIRNYVKSCLPCLQNNHLRQKPPGALKPIKPPEGVWQLLTMDFHGPITPTTKNGNKYIIALTDVLSKFVITKAVRDCTATTAARFVTEEVILKYGTPKCILTDNGTHFTATMMTELLKKIGVTHLYSTPYHPMTNGQIERFNATMDAKIAALSNEKRTNWDEQLPFVTFNYNTSIHTTTGQIPFELMHGRSPILPFDQQQPLITLSQDPEHRLKLNQYLSTLTEQAKIKILEQQEKYKQRYDQHRSNPNHTIGELVLIKILNMRNKFDARYEGPKIRSINQQISIEESVGKQKYEELVQEGKCDIFQISTSNYRYYHIHRETSIDVLNNLIEYAMNTTHYTLDTECQLQDPPKPSTAALIQIEFVYKNHPSILILIETMHLPVEQSRTFDKIKTLCRTIFSDNHIIYSWGDIKDELSKFYQYNLFDRNDIHQINDKNIQQKFKEWFHENHPSSSHVQRKAQETYSLQMAIYLAFNQWLDKRMTLANWGCGLDPALYTIAISQEYIKKKNQIIENEEEYRRLMIIYALNDCLAVTKLISNIYDDKQLINYEQDQVPGDLFLSDEINHDVEIHVQREISELNDDHIHIEPIHNAFIGIHVENEPYEMISDDEFEGISLPEIMKLHLPHQQPLYNGKSLDYDDTLIGVHAQNEPSNEIGIISDDDIEQNRPVNQHSHQRQPLTRNQRKNRKKREKRYQFEIIRSVYYKFTTRNIKKILIFMNIPYVNFNVVGKMLFLGVVIVFLNKEKGEDITPNSVHIKLTLWNEQAKTIPKSIIQKTLKIKNIKVDFFNGSRTLVTMANTRIAII</sequence>
<keyword evidence="6" id="KW-0378">Hydrolase</keyword>
<dbReference type="InterPro" id="IPR041588">
    <property type="entry name" value="Integrase_H2C2"/>
</dbReference>
<evidence type="ECO:0000313" key="13">
    <source>
        <dbReference type="Proteomes" id="UP000663869"/>
    </source>
</evidence>
<keyword evidence="9" id="KW-0812">Transmembrane</keyword>
<dbReference type="PANTHER" id="PTHR37984:SF5">
    <property type="entry name" value="PROTEIN NYNRIN-LIKE"/>
    <property type="match status" value="1"/>
</dbReference>
<feature type="compositionally biased region" description="Polar residues" evidence="8">
    <location>
        <begin position="259"/>
        <end position="269"/>
    </location>
</feature>
<dbReference type="InterPro" id="IPR001584">
    <property type="entry name" value="Integrase_cat-core"/>
</dbReference>
<dbReference type="Gene3D" id="3.10.10.10">
    <property type="entry name" value="HIV Type 1 Reverse Transcriptase, subunit A, domain 1"/>
    <property type="match status" value="1"/>
</dbReference>
<dbReference type="InterPro" id="IPR000477">
    <property type="entry name" value="RT_dom"/>
</dbReference>
<feature type="region of interest" description="Disordered" evidence="8">
    <location>
        <begin position="1147"/>
        <end position="1180"/>
    </location>
</feature>
<dbReference type="InterPro" id="IPR050951">
    <property type="entry name" value="Retrovirus_Pol_polyprotein"/>
</dbReference>
<dbReference type="InterPro" id="IPR041373">
    <property type="entry name" value="RT_RNaseH"/>
</dbReference>
<dbReference type="InterPro" id="IPR043502">
    <property type="entry name" value="DNA/RNA_pol_sf"/>
</dbReference>
<comment type="caution">
    <text evidence="12">The sequence shown here is derived from an EMBL/GenBank/DDBJ whole genome shotgun (WGS) entry which is preliminary data.</text>
</comment>
<dbReference type="InterPro" id="IPR001969">
    <property type="entry name" value="Aspartic_peptidase_AS"/>
</dbReference>
<evidence type="ECO:0000256" key="2">
    <source>
        <dbReference type="ARBA" id="ARBA00022679"/>
    </source>
</evidence>
<feature type="region of interest" description="Disordered" evidence="8">
    <location>
        <begin position="1108"/>
        <end position="1131"/>
    </location>
</feature>
<dbReference type="EMBL" id="CAJNYU010001035">
    <property type="protein sequence ID" value="CAF3406116.1"/>
    <property type="molecule type" value="Genomic_DNA"/>
</dbReference>
<feature type="compositionally biased region" description="Basic and acidic residues" evidence="8">
    <location>
        <begin position="1155"/>
        <end position="1180"/>
    </location>
</feature>
<evidence type="ECO:0000256" key="6">
    <source>
        <dbReference type="ARBA" id="ARBA00022801"/>
    </source>
</evidence>
<dbReference type="GO" id="GO:0003676">
    <property type="term" value="F:nucleic acid binding"/>
    <property type="evidence" value="ECO:0007669"/>
    <property type="project" value="InterPro"/>
</dbReference>
<dbReference type="GO" id="GO:0006508">
    <property type="term" value="P:proteolysis"/>
    <property type="evidence" value="ECO:0007669"/>
    <property type="project" value="InterPro"/>
</dbReference>
<keyword evidence="4" id="KW-0540">Nuclease</keyword>
<keyword evidence="9" id="KW-1133">Transmembrane helix</keyword>
<dbReference type="InterPro" id="IPR021109">
    <property type="entry name" value="Peptidase_aspartic_dom_sf"/>
</dbReference>
<evidence type="ECO:0000256" key="8">
    <source>
        <dbReference type="SAM" id="MobiDB-lite"/>
    </source>
</evidence>
<dbReference type="Gene3D" id="3.30.70.270">
    <property type="match status" value="2"/>
</dbReference>
<evidence type="ECO:0000256" key="3">
    <source>
        <dbReference type="ARBA" id="ARBA00022695"/>
    </source>
</evidence>
<dbReference type="PANTHER" id="PTHR37984">
    <property type="entry name" value="PROTEIN CBG26694"/>
    <property type="match status" value="1"/>
</dbReference>